<dbReference type="CDD" id="cd01650">
    <property type="entry name" value="RT_nLTR_like"/>
    <property type="match status" value="1"/>
</dbReference>
<dbReference type="HOGENOM" id="CLU_000680_23_5_1"/>
<feature type="domain" description="Reverse transcriptase" evidence="3">
    <location>
        <begin position="246"/>
        <end position="520"/>
    </location>
</feature>
<dbReference type="Proteomes" id="UP000028045">
    <property type="component" value="Unassembled WGS sequence"/>
</dbReference>
<dbReference type="AlphaFoldDB" id="A0A084AIU5"/>
<keyword evidence="2" id="KW-0496">Mitochondrion</keyword>
<gene>
    <name evidence="4" type="ORF">S7711_10211</name>
</gene>
<reference evidence="4 5" key="1">
    <citation type="journal article" date="2014" name="BMC Genomics">
        <title>Comparative genome sequencing reveals chemotype-specific gene clusters in the toxigenic black mold Stachybotrys.</title>
        <authorList>
            <person name="Semeiks J."/>
            <person name="Borek D."/>
            <person name="Otwinowski Z."/>
            <person name="Grishin N.V."/>
        </authorList>
    </citation>
    <scope>NUCLEOTIDE SEQUENCE [LARGE SCALE GENOMIC DNA]</scope>
    <source>
        <strain evidence="5">CBS 109288 / IBT 7711</strain>
    </source>
</reference>
<dbReference type="Gene3D" id="3.30.420.10">
    <property type="entry name" value="Ribonuclease H-like superfamily/Ribonuclease H"/>
    <property type="match status" value="1"/>
</dbReference>
<dbReference type="PANTHER" id="PTHR33481:SF1">
    <property type="entry name" value="ENDONUCLEASE_EXONUCLEASE_PHOSPHATASE DOMAIN-CONTAINING PROTEIN-RELATED"/>
    <property type="match status" value="1"/>
</dbReference>
<evidence type="ECO:0000259" key="3">
    <source>
        <dbReference type="PROSITE" id="PS50878"/>
    </source>
</evidence>
<evidence type="ECO:0000313" key="5">
    <source>
        <dbReference type="Proteomes" id="UP000028045"/>
    </source>
</evidence>
<dbReference type="Pfam" id="PF00078">
    <property type="entry name" value="RVT_1"/>
    <property type="match status" value="1"/>
</dbReference>
<comment type="subcellular location">
    <subcellularLocation>
        <location evidence="1">Mitochondrion</location>
    </subcellularLocation>
</comment>
<evidence type="ECO:0000313" key="4">
    <source>
        <dbReference type="EMBL" id="KEY65224.1"/>
    </source>
</evidence>
<dbReference type="GO" id="GO:0005739">
    <property type="term" value="C:mitochondrion"/>
    <property type="evidence" value="ECO:0007669"/>
    <property type="project" value="UniProtKB-SubCell"/>
</dbReference>
<evidence type="ECO:0000256" key="2">
    <source>
        <dbReference type="ARBA" id="ARBA00023128"/>
    </source>
</evidence>
<dbReference type="InterPro" id="IPR000477">
    <property type="entry name" value="RT_dom"/>
</dbReference>
<sequence length="900" mass="100003">MPRPGAEPRLLFKNAPWRRINENIARRLMFTATGGSVQQQTDRLMATVLDTVHELTPKAKPSAYAKRWWTSDLTQLRRVYTYWRNRAKSSKRAGQTELVLERLAKDASKEYHDAIRRQKKSHWSNFLADDANTWTAAKYLNKEGGAAFDRIPHLTRPDGTHTTSGSEQAEELLSTFFPPLPERITEEGSRAVRSPVSMPVITLEEVEAQLFKMKPWKAPGEDGLPVMVWRQVWPAVKYRVLELFRTSVADGALPAQWRHAKIVPLKKPGKEDYTIAKAWRPISLLSTLGKVLEAVIAERISYAVETFGLLPMNHFGARKRRSAEQALVLLQEHIYKAWRSKQVVSLISFDVKGAYNGVHKERLLQRLTARGIPPQLVRWVDAFCSERTAATVVNGQASEKRALPHAGLPQGSPLSPILFLFFNADLVQHKIDANGGSLAFVDDYTAWVVGPNAEANRQGIQSIIEKALSWELRSGATFEAEKTAVIHFTRTAGRADDIPFIIKGQTVLPKEQVKILGVIMDQRLRFKQHIARAATRGLRAAMDLRRLRGLAPSAARRLFAATVAPVTDYASNVWMHACGEVAVRPLNRIQNLGAQAIVGTFQTVATVVAEAEADILPIQQRFARRATSFWMGMNALQHNHPLTSITVRSTKRFTSPLQLIKASHDGIPYDSMETIHPFALEPWEERVALLHVGTSIEDLAQGGKPNDTVIVTSASVRNNAVGWAAVTRPSCVHKRPEGLTTASATLGTRERQNPFTAELAAIRKALAGLSRNLSVANITILTRSKAVTQAINRPRHQSGQGLLVHIYTAVRKHRSRGKTISICWIPTEIDTDLTRAAKTAARLCAAPDKLPARGPFRAFSTALAAAKKKQRMQVQALPTEVGKYSKQVDAALPGKHTRKL</sequence>
<dbReference type="EMBL" id="KL648708">
    <property type="protein sequence ID" value="KEY65224.1"/>
    <property type="molecule type" value="Genomic_DNA"/>
</dbReference>
<evidence type="ECO:0000256" key="1">
    <source>
        <dbReference type="ARBA" id="ARBA00004173"/>
    </source>
</evidence>
<dbReference type="GO" id="GO:0003676">
    <property type="term" value="F:nucleic acid binding"/>
    <property type="evidence" value="ECO:0007669"/>
    <property type="project" value="InterPro"/>
</dbReference>
<proteinExistence type="predicted"/>
<dbReference type="InterPro" id="IPR012337">
    <property type="entry name" value="RNaseH-like_sf"/>
</dbReference>
<keyword evidence="5" id="KW-1185">Reference proteome</keyword>
<dbReference type="PANTHER" id="PTHR33481">
    <property type="entry name" value="REVERSE TRANSCRIPTASE"/>
    <property type="match status" value="1"/>
</dbReference>
<protein>
    <recommendedName>
        <fullName evidence="3">Reverse transcriptase domain-containing protein</fullName>
    </recommendedName>
</protein>
<dbReference type="SUPFAM" id="SSF56672">
    <property type="entry name" value="DNA/RNA polymerases"/>
    <property type="match status" value="1"/>
</dbReference>
<accession>A0A084AIU5</accession>
<dbReference type="CDD" id="cd09276">
    <property type="entry name" value="Rnase_HI_RT_non_LTR"/>
    <property type="match status" value="1"/>
</dbReference>
<dbReference type="InterPro" id="IPR036397">
    <property type="entry name" value="RNaseH_sf"/>
</dbReference>
<organism evidence="4 5">
    <name type="scientific">Stachybotrys chartarum (strain CBS 109288 / IBT 7711)</name>
    <name type="common">Toxic black mold</name>
    <name type="synonym">Stilbospora chartarum</name>
    <dbReference type="NCBI Taxonomy" id="1280523"/>
    <lineage>
        <taxon>Eukaryota</taxon>
        <taxon>Fungi</taxon>
        <taxon>Dikarya</taxon>
        <taxon>Ascomycota</taxon>
        <taxon>Pezizomycotina</taxon>
        <taxon>Sordariomycetes</taxon>
        <taxon>Hypocreomycetidae</taxon>
        <taxon>Hypocreales</taxon>
        <taxon>Stachybotryaceae</taxon>
        <taxon>Stachybotrys</taxon>
    </lineage>
</organism>
<dbReference type="OrthoDB" id="5244787at2759"/>
<name>A0A084AIU5_STACB</name>
<dbReference type="InterPro" id="IPR043502">
    <property type="entry name" value="DNA/RNA_pol_sf"/>
</dbReference>
<dbReference type="SUPFAM" id="SSF53098">
    <property type="entry name" value="Ribonuclease H-like"/>
    <property type="match status" value="1"/>
</dbReference>
<dbReference type="PROSITE" id="PS50878">
    <property type="entry name" value="RT_POL"/>
    <property type="match status" value="1"/>
</dbReference>